<name>A0A4R9G3V7_9LEPT</name>
<proteinExistence type="predicted"/>
<dbReference type="RefSeq" id="WP_135769314.1">
    <property type="nucleotide sequence ID" value="NZ_RQET01000014.1"/>
</dbReference>
<sequence>MASEKEEPDSSLTVFSGRIPIKDLLLAAKEAGVEIPKGEKALLNRCLLAGLVGALKGFSERGLSPFLPKHKTIFPEIKKELTEAFSQRTTQESEANEWLRESFEYGTKKVYHLEWKLYSSQELF</sequence>
<reference evidence="1" key="1">
    <citation type="journal article" date="2019" name="PLoS Negl. Trop. Dis.">
        <title>Revisiting the worldwide diversity of Leptospira species in the environment.</title>
        <authorList>
            <person name="Vincent A.T."/>
            <person name="Schiettekatte O."/>
            <person name="Bourhy P."/>
            <person name="Veyrier F.J."/>
            <person name="Picardeau M."/>
        </authorList>
    </citation>
    <scope>NUCLEOTIDE SEQUENCE [LARGE SCALE GENOMIC DNA]</scope>
    <source>
        <strain evidence="1">SSW15</strain>
    </source>
</reference>
<dbReference type="NCBIfam" id="NF047777">
    <property type="entry name" value="LIC_11502_fam"/>
    <property type="match status" value="1"/>
</dbReference>
<gene>
    <name evidence="1" type="ORF">EHO60_16465</name>
</gene>
<dbReference type="EMBL" id="RQET01000014">
    <property type="protein sequence ID" value="TGK06186.1"/>
    <property type="molecule type" value="Genomic_DNA"/>
</dbReference>
<comment type="caution">
    <text evidence="1">The sequence shown here is derived from an EMBL/GenBank/DDBJ whole genome shotgun (WGS) entry which is preliminary data.</text>
</comment>
<dbReference type="AlphaFoldDB" id="A0A4R9G3V7"/>
<accession>A0A4R9G3V7</accession>
<dbReference type="OrthoDB" id="329005at2"/>
<evidence type="ECO:0000313" key="1">
    <source>
        <dbReference type="EMBL" id="TGK06186.1"/>
    </source>
</evidence>
<evidence type="ECO:0000313" key="2">
    <source>
        <dbReference type="Proteomes" id="UP000298458"/>
    </source>
</evidence>
<protein>
    <submittedName>
        <fullName evidence="1">Uncharacterized protein</fullName>
    </submittedName>
</protein>
<keyword evidence="2" id="KW-1185">Reference proteome</keyword>
<dbReference type="Proteomes" id="UP000298458">
    <property type="component" value="Unassembled WGS sequence"/>
</dbReference>
<organism evidence="1 2">
    <name type="scientific">Leptospira fletcheri</name>
    <dbReference type="NCBI Taxonomy" id="2484981"/>
    <lineage>
        <taxon>Bacteria</taxon>
        <taxon>Pseudomonadati</taxon>
        <taxon>Spirochaetota</taxon>
        <taxon>Spirochaetia</taxon>
        <taxon>Leptospirales</taxon>
        <taxon>Leptospiraceae</taxon>
        <taxon>Leptospira</taxon>
    </lineage>
</organism>